<dbReference type="Pfam" id="PF20125">
    <property type="entry name" value="DUF6515"/>
    <property type="match status" value="1"/>
</dbReference>
<reference evidence="2" key="2">
    <citation type="journal article" date="2021" name="PeerJ">
        <title>Extensive microbial diversity within the chicken gut microbiome revealed by metagenomics and culture.</title>
        <authorList>
            <person name="Gilroy R."/>
            <person name="Ravi A."/>
            <person name="Getino M."/>
            <person name="Pursley I."/>
            <person name="Horton D.L."/>
            <person name="Alikhan N.F."/>
            <person name="Baker D."/>
            <person name="Gharbi K."/>
            <person name="Hall N."/>
            <person name="Watson M."/>
            <person name="Adriaenssens E.M."/>
            <person name="Foster-Nyarko E."/>
            <person name="Jarju S."/>
            <person name="Secka A."/>
            <person name="Antonio M."/>
            <person name="Oren A."/>
            <person name="Chaudhuri R.R."/>
            <person name="La Ragione R."/>
            <person name="Hildebrand F."/>
            <person name="Pallen M.J."/>
        </authorList>
    </citation>
    <scope>NUCLEOTIDE SEQUENCE</scope>
    <source>
        <strain evidence="2">B3-1481</strain>
    </source>
</reference>
<dbReference type="AlphaFoldDB" id="A0A9D9NNE9"/>
<organism evidence="2 3">
    <name type="scientific">Candidatus Cryptobacteroides avistercoris</name>
    <dbReference type="NCBI Taxonomy" id="2840758"/>
    <lineage>
        <taxon>Bacteria</taxon>
        <taxon>Pseudomonadati</taxon>
        <taxon>Bacteroidota</taxon>
        <taxon>Bacteroidia</taxon>
        <taxon>Bacteroidales</taxon>
        <taxon>Candidatus Cryptobacteroides</taxon>
    </lineage>
</organism>
<proteinExistence type="predicted"/>
<comment type="caution">
    <text evidence="2">The sequence shown here is derived from an EMBL/GenBank/DDBJ whole genome shotgun (WGS) entry which is preliminary data.</text>
</comment>
<dbReference type="InterPro" id="IPR045398">
    <property type="entry name" value="DUF6515"/>
</dbReference>
<protein>
    <submittedName>
        <fullName evidence="2">Uncharacterized protein</fullName>
    </submittedName>
</protein>
<name>A0A9D9NNE9_9BACT</name>
<evidence type="ECO:0000313" key="2">
    <source>
        <dbReference type="EMBL" id="MBO8479493.1"/>
    </source>
</evidence>
<evidence type="ECO:0000313" key="3">
    <source>
        <dbReference type="Proteomes" id="UP000823769"/>
    </source>
</evidence>
<accession>A0A9D9NNE9</accession>
<dbReference type="EMBL" id="JADILW010000003">
    <property type="protein sequence ID" value="MBO8479493.1"/>
    <property type="molecule type" value="Genomic_DNA"/>
</dbReference>
<gene>
    <name evidence="2" type="ORF">IAB76_00045</name>
</gene>
<sequence>PVNPGHGTRPPHATAPRPTPRPTPSRVHPNRKPPIPHNRPVSFWNRGRHYFGYRITSLPPRHVRRVYWGVPYYIIDGVYYRLVSGAYYICRPPFGVVFTPTVSLAGAICSFAYYADSYYRYRTVNENANLITQQNRIIAENNATIAAQNEIIARQNELLSGQGASTAAGLASMNSQRAAESGRLADSLGLVQSYASVNEEYYYDDGVFFTRNASGEYQTIVPPAGALIEELPEDYRVVTLDGEEYYAVDDTVYRMTAVGGTPYFEVLGQMTGSLAEMYSI</sequence>
<dbReference type="Proteomes" id="UP000823769">
    <property type="component" value="Unassembled WGS sequence"/>
</dbReference>
<evidence type="ECO:0000256" key="1">
    <source>
        <dbReference type="SAM" id="MobiDB-lite"/>
    </source>
</evidence>
<feature type="region of interest" description="Disordered" evidence="1">
    <location>
        <begin position="1"/>
        <end position="40"/>
    </location>
</feature>
<feature type="non-terminal residue" evidence="2">
    <location>
        <position position="1"/>
    </location>
</feature>
<reference evidence="2" key="1">
    <citation type="submission" date="2020-10" db="EMBL/GenBank/DDBJ databases">
        <authorList>
            <person name="Gilroy R."/>
        </authorList>
    </citation>
    <scope>NUCLEOTIDE SEQUENCE</scope>
    <source>
        <strain evidence="2">B3-1481</strain>
    </source>
</reference>